<evidence type="ECO:0000259" key="1">
    <source>
        <dbReference type="SMART" id="SM00717"/>
    </source>
</evidence>
<name>A0AAV1IX00_9NEOP</name>
<sequence>MDANNTHNQNYWFVVRDDHSNVIFSSNNFTIQNPQIAGQETRYIVDTTENRQYMQVDSIPQTLHEEPTKDSVVCKETIPVKDEIFWDKNKVKLLLTLCLQNGHNSSTIDQIDWTEIAALLGTTPEECDKRFRSLRRIYIRLMKKKAMGKDIKWKYFSICEEFFKDCKPLSAVLEPWEDSKIRQLLNLYIDNINKFRDPNYLQKDVWKEIASQLHTTEYNCYHKFKSLKRTYINWLQRSRETGKLIKWTYHQYFEQIYYNYNPNVGPWDRNKIRVLINAYAEIAHMFKNPKFQKKELWREISRKVGESPSSCDRKFRNMKQTYLRLKMRFDMGRSITKWKYYKEFSSIFENESYSVTDDGQEIIYRAGEQDYVKELLNFYLENKDKFWDPLVKKKPLWRAIASKIGLTPGDCDKKFRNLKQTYLRMVDRKQLTGKSSTWPYYSYFERIYNNEPKLIKKECKHSCMDNVTLKEITSIVKNVHEIKDRDKFERLVKVMEDSNNIQRERNRILQALLDKK</sequence>
<proteinExistence type="predicted"/>
<protein>
    <recommendedName>
        <fullName evidence="1">Myb-like domain-containing protein</fullName>
    </recommendedName>
</protein>
<dbReference type="Proteomes" id="UP001497472">
    <property type="component" value="Unassembled WGS sequence"/>
</dbReference>
<dbReference type="PANTHER" id="PTHR12243:SF67">
    <property type="entry name" value="COREPRESSOR OF PANGOLIN, ISOFORM A-RELATED"/>
    <property type="match status" value="1"/>
</dbReference>
<evidence type="ECO:0000313" key="3">
    <source>
        <dbReference type="Proteomes" id="UP001497472"/>
    </source>
</evidence>
<dbReference type="PANTHER" id="PTHR12243">
    <property type="entry name" value="MADF DOMAIN TRANSCRIPTION FACTOR"/>
    <property type="match status" value="1"/>
</dbReference>
<keyword evidence="3" id="KW-1185">Reference proteome</keyword>
<feature type="domain" description="Myb-like" evidence="1">
    <location>
        <begin position="82"/>
        <end position="137"/>
    </location>
</feature>
<evidence type="ECO:0000313" key="2">
    <source>
        <dbReference type="EMBL" id="CAK1541150.1"/>
    </source>
</evidence>
<dbReference type="SMART" id="SM00595">
    <property type="entry name" value="MADF"/>
    <property type="match status" value="3"/>
</dbReference>
<dbReference type="EMBL" id="CAVLEF010000002">
    <property type="protein sequence ID" value="CAK1541150.1"/>
    <property type="molecule type" value="Genomic_DNA"/>
</dbReference>
<gene>
    <name evidence="2" type="ORF">LNINA_LOCUS1158</name>
</gene>
<organism evidence="2 3">
    <name type="scientific">Leptosia nina</name>
    <dbReference type="NCBI Taxonomy" id="320188"/>
    <lineage>
        <taxon>Eukaryota</taxon>
        <taxon>Metazoa</taxon>
        <taxon>Ecdysozoa</taxon>
        <taxon>Arthropoda</taxon>
        <taxon>Hexapoda</taxon>
        <taxon>Insecta</taxon>
        <taxon>Pterygota</taxon>
        <taxon>Neoptera</taxon>
        <taxon>Endopterygota</taxon>
        <taxon>Lepidoptera</taxon>
        <taxon>Glossata</taxon>
        <taxon>Ditrysia</taxon>
        <taxon>Papilionoidea</taxon>
        <taxon>Pieridae</taxon>
        <taxon>Pierinae</taxon>
        <taxon>Leptosia</taxon>
    </lineage>
</organism>
<feature type="domain" description="Myb-like" evidence="1">
    <location>
        <begin position="260"/>
        <end position="321"/>
    </location>
</feature>
<feature type="domain" description="Myb-like" evidence="1">
    <location>
        <begin position="169"/>
        <end position="230"/>
    </location>
</feature>
<accession>A0AAV1IX00</accession>
<dbReference type="Gene3D" id="1.10.10.60">
    <property type="entry name" value="Homeodomain-like"/>
    <property type="match status" value="1"/>
</dbReference>
<dbReference type="InterPro" id="IPR039353">
    <property type="entry name" value="TF_Adf1"/>
</dbReference>
<feature type="domain" description="Myb-like" evidence="1">
    <location>
        <begin position="360"/>
        <end position="421"/>
    </location>
</feature>
<reference evidence="2 3" key="1">
    <citation type="submission" date="2023-11" db="EMBL/GenBank/DDBJ databases">
        <authorList>
            <person name="Okamura Y."/>
        </authorList>
    </citation>
    <scope>NUCLEOTIDE SEQUENCE [LARGE SCALE GENOMIC DNA]</scope>
</reference>
<dbReference type="InterPro" id="IPR001005">
    <property type="entry name" value="SANT/Myb"/>
</dbReference>
<dbReference type="AlphaFoldDB" id="A0AAV1IX00"/>
<comment type="caution">
    <text evidence="2">The sequence shown here is derived from an EMBL/GenBank/DDBJ whole genome shotgun (WGS) entry which is preliminary data.</text>
</comment>
<dbReference type="InterPro" id="IPR044822">
    <property type="entry name" value="Myb_DNA-bind_4"/>
</dbReference>
<dbReference type="SMART" id="SM00717">
    <property type="entry name" value="SANT"/>
    <property type="match status" value="4"/>
</dbReference>
<dbReference type="Pfam" id="PF13837">
    <property type="entry name" value="Myb_DNA-bind_4"/>
    <property type="match status" value="3"/>
</dbReference>